<dbReference type="InterPro" id="IPR050288">
    <property type="entry name" value="Cellulose_deg_GH3"/>
</dbReference>
<feature type="domain" description="Fibronectin type III-like" evidence="3">
    <location>
        <begin position="622"/>
        <end position="692"/>
    </location>
</feature>
<dbReference type="InterPro" id="IPR026891">
    <property type="entry name" value="Fn3-like"/>
</dbReference>
<dbReference type="Pfam" id="PF00933">
    <property type="entry name" value="Glyco_hydro_3"/>
    <property type="match status" value="1"/>
</dbReference>
<reference evidence="4 5" key="1">
    <citation type="submission" date="2016-08" db="EMBL/GenBank/DDBJ databases">
        <title>A novel genetic cassette of butanologenic Thermoanaerobacterium thermosaccharolyticum that directly convert cellulose to butanol.</title>
        <authorList>
            <person name="Li T."/>
            <person name="He J."/>
        </authorList>
    </citation>
    <scope>NUCLEOTIDE SEQUENCE [LARGE SCALE GENOMIC DNA]</scope>
    <source>
        <strain evidence="4 5">TG57</strain>
    </source>
</reference>
<dbReference type="Pfam" id="PF14310">
    <property type="entry name" value="Fn3-like"/>
    <property type="match status" value="1"/>
</dbReference>
<accession>A0A223HXE6</accession>
<dbReference type="InterPro" id="IPR002772">
    <property type="entry name" value="Glyco_hydro_3_C"/>
</dbReference>
<dbReference type="InterPro" id="IPR036881">
    <property type="entry name" value="Glyco_hydro_3_C_sf"/>
</dbReference>
<dbReference type="AlphaFoldDB" id="A0A223HXE6"/>
<gene>
    <name evidence="4" type="ORF">Thert_01050</name>
</gene>
<dbReference type="InterPro" id="IPR036962">
    <property type="entry name" value="Glyco_hydro_3_N_sf"/>
</dbReference>
<evidence type="ECO:0000256" key="1">
    <source>
        <dbReference type="ARBA" id="ARBA00005336"/>
    </source>
</evidence>
<evidence type="ECO:0000313" key="4">
    <source>
        <dbReference type="EMBL" id="AST57159.1"/>
    </source>
</evidence>
<dbReference type="PRINTS" id="PR00133">
    <property type="entry name" value="GLHYDRLASE3"/>
</dbReference>
<dbReference type="InterPro" id="IPR001764">
    <property type="entry name" value="Glyco_hydro_3_N"/>
</dbReference>
<sequence>MKCTKEYRLSYTDRAKKIVEKMTLEEKVYLMSGKVSLKDLINDEANGNHYNYVPYPAGGNERLGVPEMKFCDGPRGAVQGNSTCFPVSMARGATFDTDLEERIGRAIGREIRAHGGNLFGGVCINLPYNPGWGRSQETYGEESFHIGQMGSALVRGVQEENVIACIKHFAFNSMERSRFKVNVTADKRTEREVYLSHFKDCIDAGAASVMSAYNLYQGKHCGHNDYLLNKVLKGEWDFDGFVISDFFLGVRDTVEAANAGMDIEMCHTLYFGDKLIKAVKEGKVSEDRINDAAIRIVRTLLAFTEADDKEYSKDVISCKEHIDLALEAAEKCMTLMKNDGVLPFSKDKSKRVAVLGRLGNIGNIGDYGSSRVYPKYVVTPLEGIKKLLPDSEVVFYDGDDLEKAKEIAKSSDAVIFVVGYGPHDEGEYSDTIADEILGKDDPMLKSVEEAGDQISVGSETGYGGDRVKSLGLHKDEIELIKAVGPINKNSAVVLIGGNMIMINEWKDDVSAILMAYYPGMEGGTAIAKTLFGDVNPGGKLPFVVPYRESDLPHVDWDTKEQHYGYYHGYAKLEKEGIEPLLPYGFGLSYTTFSFSNEKFGVDGDEVVASCDVQNTGSMKGDEVVQMYVGFKNSSVDRPVKLLRGFKRITLNPGEKMAVEIRCPIEKLKWFNPDTNEWELEHMDYEVYIGNSSSNKDLLMGKVTL</sequence>
<dbReference type="Pfam" id="PF01915">
    <property type="entry name" value="Glyco_hydro_3_C"/>
    <property type="match status" value="1"/>
</dbReference>
<comment type="similarity">
    <text evidence="1">Belongs to the glycosyl hydrolase 3 family.</text>
</comment>
<dbReference type="SUPFAM" id="SSF52279">
    <property type="entry name" value="Beta-D-glucan exohydrolase, C-terminal domain"/>
    <property type="match status" value="1"/>
</dbReference>
<evidence type="ECO:0000313" key="5">
    <source>
        <dbReference type="Proteomes" id="UP000214975"/>
    </source>
</evidence>
<dbReference type="GO" id="GO:0009251">
    <property type="term" value="P:glucan catabolic process"/>
    <property type="evidence" value="ECO:0007669"/>
    <property type="project" value="TreeGrafter"/>
</dbReference>
<dbReference type="SUPFAM" id="SSF51445">
    <property type="entry name" value="(Trans)glycosidases"/>
    <property type="match status" value="1"/>
</dbReference>
<dbReference type="PANTHER" id="PTHR42715">
    <property type="entry name" value="BETA-GLUCOSIDASE"/>
    <property type="match status" value="1"/>
</dbReference>
<evidence type="ECO:0000256" key="2">
    <source>
        <dbReference type="ARBA" id="ARBA00022801"/>
    </source>
</evidence>
<dbReference type="RefSeq" id="WP_094397090.1">
    <property type="nucleotide sequence ID" value="NZ_CP016893.1"/>
</dbReference>
<proteinExistence type="inferred from homology"/>
<dbReference type="Gene3D" id="2.60.40.10">
    <property type="entry name" value="Immunoglobulins"/>
    <property type="match status" value="1"/>
</dbReference>
<evidence type="ECO:0000259" key="3">
    <source>
        <dbReference type="SMART" id="SM01217"/>
    </source>
</evidence>
<dbReference type="Gene3D" id="3.20.20.300">
    <property type="entry name" value="Glycoside hydrolase, family 3, N-terminal domain"/>
    <property type="match status" value="1"/>
</dbReference>
<dbReference type="PANTHER" id="PTHR42715:SF3">
    <property type="entry name" value="BETA-GLUCOSIDASE B-RELATED"/>
    <property type="match status" value="1"/>
</dbReference>
<dbReference type="Gene3D" id="3.40.50.1700">
    <property type="entry name" value="Glycoside hydrolase family 3 C-terminal domain"/>
    <property type="match status" value="1"/>
</dbReference>
<dbReference type="InterPro" id="IPR013783">
    <property type="entry name" value="Ig-like_fold"/>
</dbReference>
<dbReference type="SMART" id="SM01217">
    <property type="entry name" value="Fn3_like"/>
    <property type="match status" value="1"/>
</dbReference>
<dbReference type="EMBL" id="CP016893">
    <property type="protein sequence ID" value="AST57159.1"/>
    <property type="molecule type" value="Genomic_DNA"/>
</dbReference>
<protein>
    <submittedName>
        <fullName evidence="4">Glycoside hydrolase family 3 domain protein</fullName>
    </submittedName>
</protein>
<dbReference type="InterPro" id="IPR017853">
    <property type="entry name" value="GH"/>
</dbReference>
<dbReference type="GO" id="GO:0008422">
    <property type="term" value="F:beta-glucosidase activity"/>
    <property type="evidence" value="ECO:0007669"/>
    <property type="project" value="UniProtKB-ARBA"/>
</dbReference>
<name>A0A223HXE6_THETR</name>
<organism evidence="4 5">
    <name type="scientific">Thermoanaerobacterium thermosaccharolyticum</name>
    <name type="common">Clostridium thermosaccharolyticum</name>
    <dbReference type="NCBI Taxonomy" id="1517"/>
    <lineage>
        <taxon>Bacteria</taxon>
        <taxon>Bacillati</taxon>
        <taxon>Bacillota</taxon>
        <taxon>Clostridia</taxon>
        <taxon>Thermoanaerobacterales</taxon>
        <taxon>Thermoanaerobacteraceae</taxon>
        <taxon>Thermoanaerobacterium</taxon>
    </lineage>
</organism>
<dbReference type="FunFam" id="2.60.40.10:FF:000495">
    <property type="entry name" value="Periplasmic beta-glucosidase"/>
    <property type="match status" value="1"/>
</dbReference>
<dbReference type="Proteomes" id="UP000214975">
    <property type="component" value="Chromosome"/>
</dbReference>
<keyword evidence="2 4" id="KW-0378">Hydrolase</keyword>